<reference evidence="2 3" key="2">
    <citation type="submission" date="2019-01" db="EMBL/GenBank/DDBJ databases">
        <title>The decoding of complex shrimp genome reveals the adaptation for benthos swimmer, frequently molting mechanism and breeding impact on genome.</title>
        <authorList>
            <person name="Sun Y."/>
            <person name="Gao Y."/>
            <person name="Yu Y."/>
        </authorList>
    </citation>
    <scope>NUCLEOTIDE SEQUENCE [LARGE SCALE GENOMIC DNA]</scope>
    <source>
        <tissue evidence="2">Muscle</tissue>
    </source>
</reference>
<keyword evidence="1" id="KW-0732">Signal</keyword>
<reference evidence="2 3" key="1">
    <citation type="submission" date="2018-04" db="EMBL/GenBank/DDBJ databases">
        <authorList>
            <person name="Zhang X."/>
            <person name="Yuan J."/>
            <person name="Li F."/>
            <person name="Xiang J."/>
        </authorList>
    </citation>
    <scope>NUCLEOTIDE SEQUENCE [LARGE SCALE GENOMIC DNA]</scope>
    <source>
        <tissue evidence="2">Muscle</tissue>
    </source>
</reference>
<gene>
    <name evidence="2" type="ORF">C7M84_011178</name>
</gene>
<protein>
    <submittedName>
        <fullName evidence="2">Uncharacterized protein</fullName>
    </submittedName>
</protein>
<dbReference type="EMBL" id="QCYY01002412">
    <property type="protein sequence ID" value="ROT70571.1"/>
    <property type="molecule type" value="Genomic_DNA"/>
</dbReference>
<feature type="signal peptide" evidence="1">
    <location>
        <begin position="1"/>
        <end position="20"/>
    </location>
</feature>
<accession>A0A423T2C6</accession>
<proteinExistence type="predicted"/>
<evidence type="ECO:0000313" key="2">
    <source>
        <dbReference type="EMBL" id="ROT70571.1"/>
    </source>
</evidence>
<sequence>MRVLGVVTVILALCQDRAWGRKGSKNVYEERTAMSSLGLVVAREILQRMEETPMLARLARDSMTLQASALARDSLKLGLMAYMGYQGEDQCLERTACEAGELLSTFTTGAAFMFTALDYVAPFPLRRYLSVARDAAEGHSCLYYRCGARPYRELGVTETNELE</sequence>
<keyword evidence="3" id="KW-1185">Reference proteome</keyword>
<dbReference type="AlphaFoldDB" id="A0A423T2C6"/>
<dbReference type="Proteomes" id="UP000283509">
    <property type="component" value="Unassembled WGS sequence"/>
</dbReference>
<feature type="chain" id="PRO_5019449397" evidence="1">
    <location>
        <begin position="21"/>
        <end position="163"/>
    </location>
</feature>
<name>A0A423T2C6_PENVA</name>
<evidence type="ECO:0000256" key="1">
    <source>
        <dbReference type="SAM" id="SignalP"/>
    </source>
</evidence>
<evidence type="ECO:0000313" key="3">
    <source>
        <dbReference type="Proteomes" id="UP000283509"/>
    </source>
</evidence>
<dbReference type="OrthoDB" id="6350772at2759"/>
<comment type="caution">
    <text evidence="2">The sequence shown here is derived from an EMBL/GenBank/DDBJ whole genome shotgun (WGS) entry which is preliminary data.</text>
</comment>
<organism evidence="2 3">
    <name type="scientific">Penaeus vannamei</name>
    <name type="common">Whiteleg shrimp</name>
    <name type="synonym">Litopenaeus vannamei</name>
    <dbReference type="NCBI Taxonomy" id="6689"/>
    <lineage>
        <taxon>Eukaryota</taxon>
        <taxon>Metazoa</taxon>
        <taxon>Ecdysozoa</taxon>
        <taxon>Arthropoda</taxon>
        <taxon>Crustacea</taxon>
        <taxon>Multicrustacea</taxon>
        <taxon>Malacostraca</taxon>
        <taxon>Eumalacostraca</taxon>
        <taxon>Eucarida</taxon>
        <taxon>Decapoda</taxon>
        <taxon>Dendrobranchiata</taxon>
        <taxon>Penaeoidea</taxon>
        <taxon>Penaeidae</taxon>
        <taxon>Penaeus</taxon>
    </lineage>
</organism>